<dbReference type="GO" id="GO:0004735">
    <property type="term" value="F:pyrroline-5-carboxylate reductase activity"/>
    <property type="evidence" value="ECO:0007669"/>
    <property type="project" value="UniProtKB-EC"/>
</dbReference>
<dbReference type="STRING" id="930992.A0A0D0AGM7"/>
<keyword evidence="3 4" id="KW-0560">Oxidoreductase</keyword>
<dbReference type="Gene3D" id="1.10.3730.10">
    <property type="entry name" value="ProC C-terminal domain-like"/>
    <property type="match status" value="1"/>
</dbReference>
<reference evidence="8" key="2">
    <citation type="submission" date="2015-01" db="EMBL/GenBank/DDBJ databases">
        <title>Evolutionary Origins and Diversification of the Mycorrhizal Mutualists.</title>
        <authorList>
            <consortium name="DOE Joint Genome Institute"/>
            <consortium name="Mycorrhizal Genomics Consortium"/>
            <person name="Kohler A."/>
            <person name="Kuo A."/>
            <person name="Nagy L.G."/>
            <person name="Floudas D."/>
            <person name="Copeland A."/>
            <person name="Barry K.W."/>
            <person name="Cichocki N."/>
            <person name="Veneault-Fourrey C."/>
            <person name="LaButti K."/>
            <person name="Lindquist E.A."/>
            <person name="Lipzen A."/>
            <person name="Lundell T."/>
            <person name="Morin E."/>
            <person name="Murat C."/>
            <person name="Riley R."/>
            <person name="Ohm R."/>
            <person name="Sun H."/>
            <person name="Tunlid A."/>
            <person name="Henrissat B."/>
            <person name="Grigoriev I.V."/>
            <person name="Hibbett D.S."/>
            <person name="Martin F."/>
        </authorList>
    </citation>
    <scope>NUCLEOTIDE SEQUENCE [LARGE SCALE GENOMIC DNA]</scope>
    <source>
        <strain evidence="8">UH-Slu-Lm8-n1</strain>
    </source>
</reference>
<sequence>MPLVSTEFSSDDRDDSNFFLAPSTCINCDQDSRWCSDMGYTLCVLGCGTMGVAIISGVITSLQSGLNTHEIPKWESHTPGTCTPTADSPDPSLPSIFSATVTRKESAQKLQHTFGLLGGLGSSVQVVTGKNLLAVQQADVIILCCKPHQAHVILSQNGMQEALAGKLLISILAGVTILQLTGWVPPTTRVVRAMPNTPCRIREGMTVVSNLPISDEAELDRSIILNIFSSIGRCRFLEEKNFDACTALSGSGPAFACIFLEAMADGGVMMGLPRAEALELAAQTLQGAARMVLQAGAHPAQIKDSVTTPGGCTIAGLLAMEDGKVRSTIARAIQVATERASELGQPAKI</sequence>
<evidence type="ECO:0000256" key="2">
    <source>
        <dbReference type="ARBA" id="ARBA00022857"/>
    </source>
</evidence>
<name>A0A0D0AGM7_9AGAM</name>
<dbReference type="FunCoup" id="A0A0D0AGM7">
    <property type="interactions" value="155"/>
</dbReference>
<comment type="similarity">
    <text evidence="1 4">Belongs to the pyrroline-5-carboxylate reductase family.</text>
</comment>
<dbReference type="Pfam" id="PF03807">
    <property type="entry name" value="F420_oxidored"/>
    <property type="match status" value="1"/>
</dbReference>
<dbReference type="HOGENOM" id="CLU_042344_1_1_1"/>
<dbReference type="HAMAP" id="MF_01925">
    <property type="entry name" value="P5C_reductase"/>
    <property type="match status" value="1"/>
</dbReference>
<reference evidence="7 8" key="1">
    <citation type="submission" date="2014-04" db="EMBL/GenBank/DDBJ databases">
        <authorList>
            <consortium name="DOE Joint Genome Institute"/>
            <person name="Kuo A."/>
            <person name="Ruytinx J."/>
            <person name="Rineau F."/>
            <person name="Colpaert J."/>
            <person name="Kohler A."/>
            <person name="Nagy L.G."/>
            <person name="Floudas D."/>
            <person name="Copeland A."/>
            <person name="Barry K.W."/>
            <person name="Cichocki N."/>
            <person name="Veneault-Fourrey C."/>
            <person name="LaButti K."/>
            <person name="Lindquist E.A."/>
            <person name="Lipzen A."/>
            <person name="Lundell T."/>
            <person name="Morin E."/>
            <person name="Murat C."/>
            <person name="Sun H."/>
            <person name="Tunlid A."/>
            <person name="Henrissat B."/>
            <person name="Grigoriev I.V."/>
            <person name="Hibbett D.S."/>
            <person name="Martin F."/>
            <person name="Nordberg H.P."/>
            <person name="Cantor M.N."/>
            <person name="Hua S.X."/>
        </authorList>
    </citation>
    <scope>NUCLEOTIDE SEQUENCE [LARGE SCALE GENOMIC DNA]</scope>
    <source>
        <strain evidence="7 8">UH-Slu-Lm8-n1</strain>
    </source>
</reference>
<dbReference type="FunFam" id="1.10.3730.10:FF:000001">
    <property type="entry name" value="Pyrroline-5-carboxylate reductase"/>
    <property type="match status" value="1"/>
</dbReference>
<evidence type="ECO:0000313" key="7">
    <source>
        <dbReference type="EMBL" id="KIK49305.1"/>
    </source>
</evidence>
<keyword evidence="4" id="KW-0641">Proline biosynthesis</keyword>
<comment type="pathway">
    <text evidence="4">Amino-acid biosynthesis; L-proline biosynthesis; L-proline from L-glutamate 5-semialdehyde: step 1/1.</text>
</comment>
<evidence type="ECO:0000256" key="3">
    <source>
        <dbReference type="ARBA" id="ARBA00023002"/>
    </source>
</evidence>
<dbReference type="PROSITE" id="PS00521">
    <property type="entry name" value="P5CR"/>
    <property type="match status" value="1"/>
</dbReference>
<dbReference type="Pfam" id="PF14748">
    <property type="entry name" value="P5CR_dimer"/>
    <property type="match status" value="1"/>
</dbReference>
<dbReference type="PANTHER" id="PTHR11645:SF0">
    <property type="entry name" value="PYRROLINE-5-CARBOXYLATE REDUCTASE 3"/>
    <property type="match status" value="1"/>
</dbReference>
<evidence type="ECO:0000259" key="6">
    <source>
        <dbReference type="Pfam" id="PF14748"/>
    </source>
</evidence>
<proteinExistence type="inferred from homology"/>
<evidence type="ECO:0000313" key="8">
    <source>
        <dbReference type="Proteomes" id="UP000054485"/>
    </source>
</evidence>
<dbReference type="OrthoDB" id="10263291at2759"/>
<dbReference type="UniPathway" id="UPA00098">
    <property type="reaction ID" value="UER00361"/>
</dbReference>
<dbReference type="PANTHER" id="PTHR11645">
    <property type="entry name" value="PYRROLINE-5-CARBOXYLATE REDUCTASE"/>
    <property type="match status" value="1"/>
</dbReference>
<organism evidence="7 8">
    <name type="scientific">Suillus luteus UH-Slu-Lm8-n1</name>
    <dbReference type="NCBI Taxonomy" id="930992"/>
    <lineage>
        <taxon>Eukaryota</taxon>
        <taxon>Fungi</taxon>
        <taxon>Dikarya</taxon>
        <taxon>Basidiomycota</taxon>
        <taxon>Agaricomycotina</taxon>
        <taxon>Agaricomycetes</taxon>
        <taxon>Agaricomycetidae</taxon>
        <taxon>Boletales</taxon>
        <taxon>Suillineae</taxon>
        <taxon>Suillaceae</taxon>
        <taxon>Suillus</taxon>
    </lineage>
</organism>
<dbReference type="InterPro" id="IPR008927">
    <property type="entry name" value="6-PGluconate_DH-like_C_sf"/>
</dbReference>
<dbReference type="Gene3D" id="3.40.50.720">
    <property type="entry name" value="NAD(P)-binding Rossmann-like Domain"/>
    <property type="match status" value="1"/>
</dbReference>
<evidence type="ECO:0000256" key="1">
    <source>
        <dbReference type="ARBA" id="ARBA00005525"/>
    </source>
</evidence>
<comment type="catalytic activity">
    <reaction evidence="4">
        <text>L-proline + NADP(+) = (S)-1-pyrroline-5-carboxylate + NADPH + 2 H(+)</text>
        <dbReference type="Rhea" id="RHEA:14109"/>
        <dbReference type="ChEBI" id="CHEBI:15378"/>
        <dbReference type="ChEBI" id="CHEBI:17388"/>
        <dbReference type="ChEBI" id="CHEBI:57783"/>
        <dbReference type="ChEBI" id="CHEBI:58349"/>
        <dbReference type="ChEBI" id="CHEBI:60039"/>
        <dbReference type="EC" id="1.5.1.2"/>
    </reaction>
</comment>
<dbReference type="NCBIfam" id="TIGR00112">
    <property type="entry name" value="proC"/>
    <property type="match status" value="1"/>
</dbReference>
<keyword evidence="2 4" id="KW-0521">NADP</keyword>
<dbReference type="InterPro" id="IPR036291">
    <property type="entry name" value="NAD(P)-bd_dom_sf"/>
</dbReference>
<dbReference type="GO" id="GO:0055129">
    <property type="term" value="P:L-proline biosynthetic process"/>
    <property type="evidence" value="ECO:0007669"/>
    <property type="project" value="UniProtKB-UniPathway"/>
</dbReference>
<gene>
    <name evidence="7" type="ORF">CY34DRAFT_797256</name>
</gene>
<dbReference type="Proteomes" id="UP000054485">
    <property type="component" value="Unassembled WGS sequence"/>
</dbReference>
<dbReference type="InterPro" id="IPR000304">
    <property type="entry name" value="Pyrroline-COOH_reductase"/>
</dbReference>
<protein>
    <recommendedName>
        <fullName evidence="4">Pyrroline-5-carboxylate reductase</fullName>
        <ecNumber evidence="4">1.5.1.2</ecNumber>
    </recommendedName>
</protein>
<feature type="domain" description="Pyrroline-5-carboxylate reductase catalytic N-terminal" evidence="5">
    <location>
        <begin position="99"/>
        <end position="174"/>
    </location>
</feature>
<accession>A0A0D0AGM7</accession>
<dbReference type="InterPro" id="IPR053790">
    <property type="entry name" value="P5CR-like_CS"/>
</dbReference>
<keyword evidence="8" id="KW-1185">Reference proteome</keyword>
<dbReference type="EMBL" id="KN835133">
    <property type="protein sequence ID" value="KIK49305.1"/>
    <property type="molecule type" value="Genomic_DNA"/>
</dbReference>
<evidence type="ECO:0000256" key="4">
    <source>
        <dbReference type="RuleBase" id="RU003903"/>
    </source>
</evidence>
<evidence type="ECO:0000259" key="5">
    <source>
        <dbReference type="Pfam" id="PF03807"/>
    </source>
</evidence>
<feature type="domain" description="Pyrroline-5-carboxylate reductase dimerisation" evidence="6">
    <location>
        <begin position="239"/>
        <end position="343"/>
    </location>
</feature>
<dbReference type="InterPro" id="IPR029036">
    <property type="entry name" value="P5CR_dimer"/>
</dbReference>
<keyword evidence="4" id="KW-0028">Amino-acid biosynthesis</keyword>
<dbReference type="InterPro" id="IPR028939">
    <property type="entry name" value="P5C_Rdtase_cat_N"/>
</dbReference>
<dbReference type="InParanoid" id="A0A0D0AGM7"/>
<dbReference type="AlphaFoldDB" id="A0A0D0AGM7"/>
<dbReference type="SUPFAM" id="SSF48179">
    <property type="entry name" value="6-phosphogluconate dehydrogenase C-terminal domain-like"/>
    <property type="match status" value="1"/>
</dbReference>
<dbReference type="EC" id="1.5.1.2" evidence="4"/>
<dbReference type="SUPFAM" id="SSF51735">
    <property type="entry name" value="NAD(P)-binding Rossmann-fold domains"/>
    <property type="match status" value="1"/>
</dbReference>